<organism evidence="4 5">
    <name type="scientific">Streptacidiphilus pinicola</name>
    <dbReference type="NCBI Taxonomy" id="2219663"/>
    <lineage>
        <taxon>Bacteria</taxon>
        <taxon>Bacillati</taxon>
        <taxon>Actinomycetota</taxon>
        <taxon>Actinomycetes</taxon>
        <taxon>Kitasatosporales</taxon>
        <taxon>Streptomycetaceae</taxon>
        <taxon>Streptacidiphilus</taxon>
    </lineage>
</organism>
<feature type="signal peptide" evidence="2">
    <location>
        <begin position="1"/>
        <end position="28"/>
    </location>
</feature>
<feature type="compositionally biased region" description="Gly residues" evidence="1">
    <location>
        <begin position="55"/>
        <end position="64"/>
    </location>
</feature>
<dbReference type="AlphaFoldDB" id="A0A2X0JXA2"/>
<accession>A0A2X0JXA2</accession>
<evidence type="ECO:0000256" key="2">
    <source>
        <dbReference type="SAM" id="SignalP"/>
    </source>
</evidence>
<evidence type="ECO:0000259" key="3">
    <source>
        <dbReference type="PROSITE" id="PS51111"/>
    </source>
</evidence>
<feature type="domain" description="REJ" evidence="3">
    <location>
        <begin position="1"/>
        <end position="67"/>
    </location>
</feature>
<keyword evidence="2" id="KW-0732">Signal</keyword>
<protein>
    <recommendedName>
        <fullName evidence="3">REJ domain-containing protein</fullName>
    </recommendedName>
</protein>
<feature type="region of interest" description="Disordered" evidence="1">
    <location>
        <begin position="49"/>
        <end position="70"/>
    </location>
</feature>
<evidence type="ECO:0000256" key="1">
    <source>
        <dbReference type="SAM" id="MobiDB-lite"/>
    </source>
</evidence>
<dbReference type="PROSITE" id="PS51111">
    <property type="entry name" value="REJ"/>
    <property type="match status" value="1"/>
</dbReference>
<proteinExistence type="predicted"/>
<dbReference type="Proteomes" id="UP000248889">
    <property type="component" value="Unassembled WGS sequence"/>
</dbReference>
<dbReference type="EMBL" id="QKYN01000150">
    <property type="protein sequence ID" value="RAG81625.1"/>
    <property type="molecule type" value="Genomic_DNA"/>
</dbReference>
<reference evidence="4 5" key="1">
    <citation type="submission" date="2018-06" db="EMBL/GenBank/DDBJ databases">
        <title>Streptacidiphilus pinicola sp. nov., isolated from pine grove soil.</title>
        <authorList>
            <person name="Roh S.G."/>
            <person name="Park S."/>
            <person name="Kim M.-K."/>
            <person name="Yun B.-R."/>
            <person name="Park J."/>
            <person name="Kim M.J."/>
            <person name="Kim Y.S."/>
            <person name="Kim S.B."/>
        </authorList>
    </citation>
    <scope>NUCLEOTIDE SEQUENCE [LARGE SCALE GENOMIC DNA]</scope>
    <source>
        <strain evidence="4 5">MMS16-CNU450</strain>
    </source>
</reference>
<dbReference type="InterPro" id="IPR014010">
    <property type="entry name" value="REJ_dom"/>
</dbReference>
<dbReference type="OrthoDB" id="3855432at2"/>
<evidence type="ECO:0000313" key="5">
    <source>
        <dbReference type="Proteomes" id="UP000248889"/>
    </source>
</evidence>
<feature type="chain" id="PRO_5038707142" description="REJ domain-containing protein" evidence="2">
    <location>
        <begin position="29"/>
        <end position="182"/>
    </location>
</feature>
<evidence type="ECO:0000313" key="4">
    <source>
        <dbReference type="EMBL" id="RAG81625.1"/>
    </source>
</evidence>
<gene>
    <name evidence="4" type="ORF">DN069_31880</name>
</gene>
<comment type="caution">
    <text evidence="4">The sequence shown here is derived from an EMBL/GenBank/DDBJ whole genome shotgun (WGS) entry which is preliminary data.</text>
</comment>
<sequence>MHTTLTTRSLAAAGALSAVLLLSGCSSTTTTGSGVASSSSAAASASASASASATPGGGTSGTPGGTTSATGATVVVHNADKGHTVTLHPGQTLQVVLTGGYWPAPTSSSAAVLKQSGAPTLASPSPGHGCPPGVGCRAQQTEFVAVAAGTATVSATRTNCGEAMRCTDANGKFDITVVVAAS</sequence>
<name>A0A2X0JXA2_9ACTN</name>
<keyword evidence="5" id="KW-1185">Reference proteome</keyword>
<dbReference type="GO" id="GO:0016020">
    <property type="term" value="C:membrane"/>
    <property type="evidence" value="ECO:0007669"/>
    <property type="project" value="UniProtKB-SubCell"/>
</dbReference>
<dbReference type="RefSeq" id="WP_111506721.1">
    <property type="nucleotide sequence ID" value="NZ_QKYN01000150.1"/>
</dbReference>